<dbReference type="EMBL" id="JAHKNI010000005">
    <property type="protein sequence ID" value="MBU3063416.1"/>
    <property type="molecule type" value="Genomic_DNA"/>
</dbReference>
<dbReference type="Pfam" id="PF04434">
    <property type="entry name" value="SWIM"/>
    <property type="match status" value="1"/>
</dbReference>
<accession>A0ABS6B1T0</accession>
<keyword evidence="5" id="KW-1185">Reference proteome</keyword>
<proteinExistence type="predicted"/>
<evidence type="ECO:0000313" key="4">
    <source>
        <dbReference type="EMBL" id="MBU3063416.1"/>
    </source>
</evidence>
<gene>
    <name evidence="4" type="ORF">KO481_18005</name>
</gene>
<dbReference type="InterPro" id="IPR043746">
    <property type="entry name" value="DUF5691"/>
</dbReference>
<evidence type="ECO:0000259" key="3">
    <source>
        <dbReference type="PROSITE" id="PS50966"/>
    </source>
</evidence>
<keyword evidence="1" id="KW-0863">Zinc-finger</keyword>
<evidence type="ECO:0000256" key="1">
    <source>
        <dbReference type="PROSITE-ProRule" id="PRU00325"/>
    </source>
</evidence>
<dbReference type="RefSeq" id="WP_215918299.1">
    <property type="nucleotide sequence ID" value="NZ_JAHKNI010000005.1"/>
</dbReference>
<evidence type="ECO:0000313" key="5">
    <source>
        <dbReference type="Proteomes" id="UP000733379"/>
    </source>
</evidence>
<comment type="caution">
    <text evidence="4">The sequence shown here is derived from an EMBL/GenBank/DDBJ whole genome shotgun (WGS) entry which is preliminary data.</text>
</comment>
<name>A0ABS6B1T0_9NOCA</name>
<keyword evidence="1" id="KW-0479">Metal-binding</keyword>
<organism evidence="4 5">
    <name type="scientific">Nocardia albiluteola</name>
    <dbReference type="NCBI Taxonomy" id="2842303"/>
    <lineage>
        <taxon>Bacteria</taxon>
        <taxon>Bacillati</taxon>
        <taxon>Actinomycetota</taxon>
        <taxon>Actinomycetes</taxon>
        <taxon>Mycobacteriales</taxon>
        <taxon>Nocardiaceae</taxon>
        <taxon>Nocardia</taxon>
    </lineage>
</organism>
<dbReference type="Proteomes" id="UP000733379">
    <property type="component" value="Unassembled WGS sequence"/>
</dbReference>
<dbReference type="PROSITE" id="PS50966">
    <property type="entry name" value="ZF_SWIM"/>
    <property type="match status" value="1"/>
</dbReference>
<keyword evidence="1" id="KW-0862">Zinc</keyword>
<protein>
    <submittedName>
        <fullName evidence="4">SWIM zinc finger family protein</fullName>
    </submittedName>
</protein>
<evidence type="ECO:0000256" key="2">
    <source>
        <dbReference type="SAM" id="MobiDB-lite"/>
    </source>
</evidence>
<sequence length="1010" mass="107885">MTWTMQQVAALAPDAASLTAARKLLGRWSGTGSHGTAVWGLCKGSGAEPYRTAVDLDGPAYACTCPSRKFPCKHALALLLAWSEGAVPEAGAPAGYAAEWLAARARRAAEPAAAVAKTPSAATAEQRRARVASGLADLEVWLCDQVRTGLAQADRSYAAFEAVAARMVDAQAPGVAQALRQLPRNVVYREDWPAQLLGEYARLHLLAAAHRRLDELEPALAASVRTHVGYPTAAEAVRGQPAVRDRWMVLGQRITEEERLFTRRVWVRGRSNGRWGLIIDHSFGSPAFPPDMPVPGMQVEAGLHFYPGAVGLRALWGERFGAPEPFTTLGAALPGAGGGTTDPSAAPQVTGDSPARVPVSGASGEAASQSDDAETCEHASAQRSFAYRTGGAAVPKAACETPGGIAAALGEHARAIGADPWLRSWPMLLVDVVPNVSESSWQVVSLDGAALPVARLAEQPWKLLGLSGGHPITVVGEWSADGLTPISAMVSGDVIDVVAEAIGGGNDCVATDLASTALIGTARRAPDVAALPAPVADVAGRLQGDPAAILLESAALLDAFARGGMVAGKGSPGEPAEEDVRPLLPPAPAARLGRMLRENSPFLEEWFEVAAPGDYRAPDALCSLLLEQAKARAGLREHLLTLAGERGRWLAARHPQWRNLVRARPDDERVWSHGTPSERRSWLTALRRSDPRAAGEALARTWRSEPAHVRIDLISVLQEGLALDDEPLLEAALDDSRAEVRRAAADLLARLPDSAFAARMAERSGRWLRLEGSQLVAEPPDRLDDAARRDGIADRTASTAYRLDGAPHVTAEWLRRVIAATPLRHWDALFGAPTRAIRVGMPVELLGPITAGWADAALAQRDTRWAATLFEVLSGTPTLGADPEVRRRLFALLPLEAQLAHLRTLDSSWLAEIELLVHAVPRPWPVPLAQHLVQLLLDRAHLAAARPGAPGLSPASYRTLFQSAARYFPVRAAAAVLTATRRCGDPYWENTFNELAENLTQRTTMLEELR</sequence>
<reference evidence="4 5" key="1">
    <citation type="submission" date="2021-06" db="EMBL/GenBank/DDBJ databases">
        <title>Actinomycetes sequencing.</title>
        <authorList>
            <person name="Shan Q."/>
        </authorList>
    </citation>
    <scope>NUCLEOTIDE SEQUENCE [LARGE SCALE GENOMIC DNA]</scope>
    <source>
        <strain evidence="4 5">NEAU-G5</strain>
    </source>
</reference>
<dbReference type="InterPro" id="IPR007527">
    <property type="entry name" value="Znf_SWIM"/>
</dbReference>
<feature type="domain" description="SWIM-type" evidence="3">
    <location>
        <begin position="50"/>
        <end position="83"/>
    </location>
</feature>
<dbReference type="Pfam" id="PF18944">
    <property type="entry name" value="DUF5691"/>
    <property type="match status" value="1"/>
</dbReference>
<feature type="region of interest" description="Disordered" evidence="2">
    <location>
        <begin position="332"/>
        <end position="374"/>
    </location>
</feature>